<evidence type="ECO:0000256" key="7">
    <source>
        <dbReference type="ARBA" id="ARBA00022857"/>
    </source>
</evidence>
<reference evidence="14 15" key="1">
    <citation type="submission" date="2015-04" db="EMBL/GenBank/DDBJ databases">
        <authorList>
            <person name="Syromyatnikov M.Y."/>
            <person name="Popov V.N."/>
        </authorList>
    </citation>
    <scope>NUCLEOTIDE SEQUENCE [LARGE SCALE GENOMIC DNA]</scope>
    <source>
        <strain evidence="14">WF-38-12</strain>
    </source>
</reference>
<evidence type="ECO:0000256" key="11">
    <source>
        <dbReference type="ARBA" id="ARBA00047550"/>
    </source>
</evidence>
<dbReference type="PANTHER" id="PTHR38011:SF7">
    <property type="entry name" value="2,5-DIAMINO-6-RIBOSYLAMINO-4(3H)-PYRIMIDINONE 5'-PHOSPHATE REDUCTASE"/>
    <property type="match status" value="1"/>
</dbReference>
<evidence type="ECO:0000256" key="1">
    <source>
        <dbReference type="ARBA" id="ARBA00003555"/>
    </source>
</evidence>
<evidence type="ECO:0000256" key="9">
    <source>
        <dbReference type="ARBA" id="ARBA00030073"/>
    </source>
</evidence>
<evidence type="ECO:0000313" key="14">
    <source>
        <dbReference type="EMBL" id="CRG91111.1"/>
    </source>
</evidence>
<dbReference type="OMA" id="HYLRYHH"/>
<gene>
    <name evidence="14" type="ORF">PISL3812_08159</name>
</gene>
<comment type="pathway">
    <text evidence="2">Cofactor biosynthesis; riboflavin biosynthesis.</text>
</comment>
<name>A0A0U1M7S0_TALIS</name>
<comment type="similarity">
    <text evidence="3">Belongs to the HTP reductase family.</text>
</comment>
<proteinExistence type="inferred from homology"/>
<dbReference type="Proteomes" id="UP000054383">
    <property type="component" value="Unassembled WGS sequence"/>
</dbReference>
<dbReference type="EC" id="1.1.1.302" evidence="4"/>
<sequence length="365" mass="39581">MAASTFPPDALHFPASARPFLEPYLPPLSLQEPTTAAPAELEGVHHRRRPFTTLTFATSLDSALSLAPGVRTVLSGPQSKAMTHYLRSRHQAILIGVGTANADDPGLNCRIEGADGYKPTTVEDNTAPDPVIQTLATKAHSSDPELKRLMKAVAMGQATPGQLQAFQVHIDGAQASKDAELSESVRRTQETLLHQPRPIIIDPNARWDFYEHSKILSLVRQGKGKAPFVIISNNSTPPQQKQELLEKHGGKYIPIETVPSEKAGPQFNWNVILHILATQENIQSVMIEGGGSIINSILSEPEYSAAVDSVIVTIAPTWLGQGGVVVSPQRRVDASGYPIPASRLTDVRWHPFGEDVVLLGRIIKP</sequence>
<keyword evidence="7" id="KW-0521">NADP</keyword>
<dbReference type="STRING" id="28573.A0A0U1M7S0"/>
<evidence type="ECO:0000256" key="6">
    <source>
        <dbReference type="ARBA" id="ARBA00022619"/>
    </source>
</evidence>
<dbReference type="InterPro" id="IPR024072">
    <property type="entry name" value="DHFR-like_dom_sf"/>
</dbReference>
<organism evidence="14 15">
    <name type="scientific">Talaromyces islandicus</name>
    <name type="common">Penicillium islandicum</name>
    <dbReference type="NCBI Taxonomy" id="28573"/>
    <lineage>
        <taxon>Eukaryota</taxon>
        <taxon>Fungi</taxon>
        <taxon>Dikarya</taxon>
        <taxon>Ascomycota</taxon>
        <taxon>Pezizomycotina</taxon>
        <taxon>Eurotiomycetes</taxon>
        <taxon>Eurotiomycetidae</taxon>
        <taxon>Eurotiales</taxon>
        <taxon>Trichocomaceae</taxon>
        <taxon>Talaromyces</taxon>
        <taxon>Talaromyces sect. Islandici</taxon>
    </lineage>
</organism>
<dbReference type="GO" id="GO:0008703">
    <property type="term" value="F:5-amino-6-(5-phosphoribosylamino)uracil reductase activity"/>
    <property type="evidence" value="ECO:0007669"/>
    <property type="project" value="InterPro"/>
</dbReference>
<dbReference type="Pfam" id="PF01872">
    <property type="entry name" value="RibD_C"/>
    <property type="match status" value="1"/>
</dbReference>
<evidence type="ECO:0000256" key="2">
    <source>
        <dbReference type="ARBA" id="ARBA00005104"/>
    </source>
</evidence>
<evidence type="ECO:0000256" key="5">
    <source>
        <dbReference type="ARBA" id="ARBA00015035"/>
    </source>
</evidence>
<comment type="catalytic activity">
    <reaction evidence="12">
        <text>2,5-diamino-6-(1-D-ribitylamino)pyrimidin-4(3H)-one 5'-phosphate + NADP(+) = 2,5-diamino-6-(1-D-ribosylamino)pyrimidin-4(3H)-one 5'-phosphate + NADPH + H(+)</text>
        <dbReference type="Rhea" id="RHEA:27278"/>
        <dbReference type="ChEBI" id="CHEBI:15378"/>
        <dbReference type="ChEBI" id="CHEBI:57783"/>
        <dbReference type="ChEBI" id="CHEBI:58349"/>
        <dbReference type="ChEBI" id="CHEBI:58890"/>
        <dbReference type="ChEBI" id="CHEBI:59545"/>
        <dbReference type="EC" id="1.1.1.302"/>
    </reaction>
</comment>
<dbReference type="OrthoDB" id="5432at2759"/>
<dbReference type="AlphaFoldDB" id="A0A0U1M7S0"/>
<protein>
    <recommendedName>
        <fullName evidence="5">2,5-diamino-6-ribosylamino-4(3H)-pyrimidinone 5'-phosphate reductase</fullName>
        <ecNumber evidence="4">1.1.1.302</ecNumber>
    </recommendedName>
    <alternativeName>
        <fullName evidence="10">2,5-diamino-6-(5-phospho-D-ribosylamino)pyrimidin-4(3H)-one reductase</fullName>
    </alternativeName>
    <alternativeName>
        <fullName evidence="9">2,5-diamino-6-ribitylamino-4(3H)-pyrimidinone 5'-phosphate synthase</fullName>
    </alternativeName>
</protein>
<evidence type="ECO:0000256" key="12">
    <source>
        <dbReference type="ARBA" id="ARBA00049020"/>
    </source>
</evidence>
<dbReference type="InterPro" id="IPR050765">
    <property type="entry name" value="Riboflavin_Biosynth_HTPR"/>
</dbReference>
<dbReference type="SUPFAM" id="SSF53597">
    <property type="entry name" value="Dihydrofolate reductase-like"/>
    <property type="match status" value="1"/>
</dbReference>
<comment type="catalytic activity">
    <reaction evidence="11">
        <text>2,5-diamino-6-(1-D-ribitylamino)pyrimidin-4(3H)-one 5'-phosphate + NAD(+) = 2,5-diamino-6-(1-D-ribosylamino)pyrimidin-4(3H)-one 5'-phosphate + NADH + H(+)</text>
        <dbReference type="Rhea" id="RHEA:27274"/>
        <dbReference type="ChEBI" id="CHEBI:15378"/>
        <dbReference type="ChEBI" id="CHEBI:57540"/>
        <dbReference type="ChEBI" id="CHEBI:57945"/>
        <dbReference type="ChEBI" id="CHEBI:58890"/>
        <dbReference type="ChEBI" id="CHEBI:59545"/>
        <dbReference type="EC" id="1.1.1.302"/>
    </reaction>
</comment>
<accession>A0A0U1M7S0</accession>
<evidence type="ECO:0000256" key="10">
    <source>
        <dbReference type="ARBA" id="ARBA00031630"/>
    </source>
</evidence>
<evidence type="ECO:0000256" key="3">
    <source>
        <dbReference type="ARBA" id="ARBA00009723"/>
    </source>
</evidence>
<dbReference type="EMBL" id="CVMT01000009">
    <property type="protein sequence ID" value="CRG91111.1"/>
    <property type="molecule type" value="Genomic_DNA"/>
</dbReference>
<keyword evidence="6" id="KW-0686">Riboflavin biosynthesis</keyword>
<feature type="domain" description="Bacterial bifunctional deaminase-reductase C-terminal" evidence="13">
    <location>
        <begin position="50"/>
        <end position="358"/>
    </location>
</feature>
<evidence type="ECO:0000256" key="8">
    <source>
        <dbReference type="ARBA" id="ARBA00023002"/>
    </source>
</evidence>
<keyword evidence="8" id="KW-0560">Oxidoreductase</keyword>
<evidence type="ECO:0000313" key="15">
    <source>
        <dbReference type="Proteomes" id="UP000054383"/>
    </source>
</evidence>
<dbReference type="PANTHER" id="PTHR38011">
    <property type="entry name" value="DIHYDROFOLATE REDUCTASE FAMILY PROTEIN (AFU_ORTHOLOGUE AFUA_8G06820)"/>
    <property type="match status" value="1"/>
</dbReference>
<evidence type="ECO:0000259" key="13">
    <source>
        <dbReference type="Pfam" id="PF01872"/>
    </source>
</evidence>
<keyword evidence="15" id="KW-1185">Reference proteome</keyword>
<evidence type="ECO:0000256" key="4">
    <source>
        <dbReference type="ARBA" id="ARBA00012851"/>
    </source>
</evidence>
<dbReference type="Gene3D" id="3.40.430.10">
    <property type="entry name" value="Dihydrofolate Reductase, subunit A"/>
    <property type="match status" value="1"/>
</dbReference>
<dbReference type="InterPro" id="IPR002734">
    <property type="entry name" value="RibDG_C"/>
</dbReference>
<comment type="function">
    <text evidence="1">Catalyzes an early step in riboflavin biosynthesis, the NADPH-dependent reduction of the ribose side chain of 2,5-diamino-6-ribosylamino-4(3H)-pyrimidinone 5'-phosphate, yielding 2,5-diamino-6-ribitylamino-4(3H)-pyrimidinone 5'-phosphate.</text>
</comment>
<dbReference type="GO" id="GO:0009231">
    <property type="term" value="P:riboflavin biosynthetic process"/>
    <property type="evidence" value="ECO:0007669"/>
    <property type="project" value="UniProtKB-KW"/>
</dbReference>